<evidence type="ECO:0000313" key="1">
    <source>
        <dbReference type="EMBL" id="EJX01462.1"/>
    </source>
</evidence>
<reference evidence="1" key="1">
    <citation type="journal article" date="2012" name="PLoS ONE">
        <title>Gene sets for utilization of primary and secondary nutrition supplies in the distal gut of endangered iberian lynx.</title>
        <authorList>
            <person name="Alcaide M."/>
            <person name="Messina E."/>
            <person name="Richter M."/>
            <person name="Bargiela R."/>
            <person name="Peplies J."/>
            <person name="Huws S.A."/>
            <person name="Newbold C.J."/>
            <person name="Golyshin P.N."/>
            <person name="Simon M.A."/>
            <person name="Lopez G."/>
            <person name="Yakimov M.M."/>
            <person name="Ferrer M."/>
        </authorList>
    </citation>
    <scope>NUCLEOTIDE SEQUENCE</scope>
</reference>
<accession>J9G2K4</accession>
<dbReference type="AlphaFoldDB" id="J9G2K4"/>
<protein>
    <submittedName>
        <fullName evidence="1">Uncharacterized protein</fullName>
    </submittedName>
</protein>
<sequence>MESNRTRDRSPNDASLLETPAATDHLPLYQLCRINAGACQFIPSLSAHHCD</sequence>
<name>J9G2K4_9ZZZZ</name>
<comment type="caution">
    <text evidence="1">The sequence shown here is derived from an EMBL/GenBank/DDBJ whole genome shotgun (WGS) entry which is preliminary data.</text>
</comment>
<organism evidence="1">
    <name type="scientific">gut metagenome</name>
    <dbReference type="NCBI Taxonomy" id="749906"/>
    <lineage>
        <taxon>unclassified sequences</taxon>
        <taxon>metagenomes</taxon>
        <taxon>organismal metagenomes</taxon>
    </lineage>
</organism>
<proteinExistence type="predicted"/>
<gene>
    <name evidence="1" type="ORF">EVA_10433</name>
</gene>
<dbReference type="EMBL" id="AMCI01002949">
    <property type="protein sequence ID" value="EJX01462.1"/>
    <property type="molecule type" value="Genomic_DNA"/>
</dbReference>